<feature type="domain" description="Peptidase M16C associated" evidence="1">
    <location>
        <begin position="461"/>
        <end position="711"/>
    </location>
</feature>
<dbReference type="InterPro" id="IPR007863">
    <property type="entry name" value="Peptidase_M16_C"/>
</dbReference>
<evidence type="ECO:0000313" key="2">
    <source>
        <dbReference type="EMBL" id="MBU3806448.1"/>
    </source>
</evidence>
<evidence type="ECO:0000313" key="3">
    <source>
        <dbReference type="Proteomes" id="UP000713596"/>
    </source>
</evidence>
<dbReference type="Proteomes" id="UP000713596">
    <property type="component" value="Unassembled WGS sequence"/>
</dbReference>
<evidence type="ECO:0000259" key="1">
    <source>
        <dbReference type="SMART" id="SM01264"/>
    </source>
</evidence>
<dbReference type="Pfam" id="PF22516">
    <property type="entry name" value="PreP_C"/>
    <property type="match status" value="1"/>
</dbReference>
<dbReference type="Pfam" id="PF05193">
    <property type="entry name" value="Peptidase_M16_C"/>
    <property type="match status" value="1"/>
</dbReference>
<comment type="caution">
    <text evidence="2">The sequence shown here is derived from an EMBL/GenBank/DDBJ whole genome shotgun (WGS) entry which is preliminary data.</text>
</comment>
<dbReference type="GO" id="GO:0004222">
    <property type="term" value="F:metalloendopeptidase activity"/>
    <property type="evidence" value="ECO:0007669"/>
    <property type="project" value="TreeGrafter"/>
</dbReference>
<dbReference type="Gene3D" id="3.30.830.10">
    <property type="entry name" value="Metalloenzyme, LuxS/M16 peptidase-like"/>
    <property type="match status" value="4"/>
</dbReference>
<name>A0A948T2Y6_9FIRM</name>
<accession>A0A948T2Y6</accession>
<dbReference type="InterPro" id="IPR013578">
    <property type="entry name" value="Peptidase_M16C_assoc"/>
</dbReference>
<sequence length="965" mass="108373">MQDMIQEIAGFRLIKKRPIQELEGTLWEMEHIRSGAQLVWLERNEENKTFGIAFRTPPWDDTGLFHILEHSVLCGSRRYPVKEPFVQLLKSSLNTFLNAMTFPDKTFYPVSSRNEQDFFNLMRVYMDAVLHPLIGEKPEIFSQEGWHYELDENNQLSYKGVVFNEMKGAFASPDRLMYNAVQKGLFPDNCYGFVSGGDPKSIVDLTYEQFMDAHQRLYHPSNGYVFLDGQIPLEKVLRVLDEEFFAEYERIQIDSSIPMQAPVCAPVATLSYALSPQQPLEGRSRIGLGYVTGTFADKQEIVALNVLADVLCGDNQAPLSRCLLNQGLAQDVSLSLTDSVQQPWMFLTAQDVKAEDCETVKTALEQELSRLATEGLDKERILSSLDYLEFQMRQKDYGSYPQGLIFGMSVLDTWLYGGDPAQNLWIGDLFDTLRAECEKGYFEQLIRRVFLENPHRAFVMLHPSHTLSTEQQQQEQQRLRETLESFTSEQLEEVRQWQKHLDAWQNTPDTPEDLATIPLLKLEEISAKPAELPLEEITLAGIPVLFHRQPTQGLVYAQLYFVADDLTEEQLSQLSFLTDVLGDLDTQQFTADSLQKKLRSTFGSFHCTISSYPMAGQPEQCRVFFVVGFRILEEKLPQGLALMQEIVAHSKLDNPERMQEILRQNRTGLFQQLVMSGHQAAIGRAQASFSADAVVGEVTGGVRYFQWLKALEDDFDSQFPALVQQMDALLDKLFVRERLTVSVTCGGHEPAEQVANHLAAHLQQGTAVPTGCQTIQPWGIRREGILIPADVSFAALSAPFSPSNAGAAQVMGRGVSLDYLWNNVRVQGGAYGTGMAVSDSHLVSFYSYRDPNAKRTLQCYAQTPEALNKLACEDLTGFILGAIAQADPLLTPRQRGITADSLYWRGISNEARAKRLEQVLHCQSDDLLAMSQPLADSLAQAAVCVLGSQSQLDACGEMLDSQLVL</sequence>
<dbReference type="GO" id="GO:0016485">
    <property type="term" value="P:protein processing"/>
    <property type="evidence" value="ECO:0007669"/>
    <property type="project" value="TreeGrafter"/>
</dbReference>
<dbReference type="InterPro" id="IPR011249">
    <property type="entry name" value="Metalloenz_LuxS/M16"/>
</dbReference>
<dbReference type="PANTHER" id="PTHR43016:SF13">
    <property type="entry name" value="PRESEQUENCE PROTEASE, MITOCHONDRIAL"/>
    <property type="match status" value="1"/>
</dbReference>
<dbReference type="AlphaFoldDB" id="A0A948T2Y6"/>
<dbReference type="SUPFAM" id="SSF63411">
    <property type="entry name" value="LuxS/MPP-like metallohydrolase"/>
    <property type="match status" value="4"/>
</dbReference>
<dbReference type="GO" id="GO:0046872">
    <property type="term" value="F:metal ion binding"/>
    <property type="evidence" value="ECO:0007669"/>
    <property type="project" value="InterPro"/>
</dbReference>
<reference evidence="2" key="2">
    <citation type="submission" date="2021-04" db="EMBL/GenBank/DDBJ databases">
        <authorList>
            <person name="Gilroy R."/>
        </authorList>
    </citation>
    <scope>NUCLEOTIDE SEQUENCE</scope>
    <source>
        <strain evidence="2">B5_2728</strain>
    </source>
</reference>
<dbReference type="SMART" id="SM01264">
    <property type="entry name" value="M16C_associated"/>
    <property type="match status" value="1"/>
</dbReference>
<dbReference type="Pfam" id="PF08367">
    <property type="entry name" value="M16C_assoc"/>
    <property type="match status" value="1"/>
</dbReference>
<dbReference type="PANTHER" id="PTHR43016">
    <property type="entry name" value="PRESEQUENCE PROTEASE"/>
    <property type="match status" value="1"/>
</dbReference>
<gene>
    <name evidence="2" type="ORF">H9882_06095</name>
</gene>
<dbReference type="FunFam" id="3.30.830.10:FF:000034">
    <property type="entry name" value="presequence protease 1, chloroplastic/mitochondrial"/>
    <property type="match status" value="1"/>
</dbReference>
<dbReference type="InterPro" id="IPR055130">
    <property type="entry name" value="PreP_C"/>
</dbReference>
<protein>
    <submittedName>
        <fullName evidence="2">Insulinase family protein</fullName>
    </submittedName>
</protein>
<reference evidence="2" key="1">
    <citation type="journal article" date="2021" name="PeerJ">
        <title>Extensive microbial diversity within the chicken gut microbiome revealed by metagenomics and culture.</title>
        <authorList>
            <person name="Gilroy R."/>
            <person name="Ravi A."/>
            <person name="Getino M."/>
            <person name="Pursley I."/>
            <person name="Horton D.L."/>
            <person name="Alikhan N.F."/>
            <person name="Baker D."/>
            <person name="Gharbi K."/>
            <person name="Hall N."/>
            <person name="Watson M."/>
            <person name="Adriaenssens E.M."/>
            <person name="Foster-Nyarko E."/>
            <person name="Jarju S."/>
            <person name="Secka A."/>
            <person name="Antonio M."/>
            <person name="Oren A."/>
            <person name="Chaudhuri R.R."/>
            <person name="La Ragione R."/>
            <person name="Hildebrand F."/>
            <person name="Pallen M.J."/>
        </authorList>
    </citation>
    <scope>NUCLEOTIDE SEQUENCE</scope>
    <source>
        <strain evidence="2">B5_2728</strain>
    </source>
</reference>
<dbReference type="EMBL" id="JAHLFP010000050">
    <property type="protein sequence ID" value="MBU3806448.1"/>
    <property type="molecule type" value="Genomic_DNA"/>
</dbReference>
<proteinExistence type="predicted"/>
<organism evidence="2 3">
    <name type="scientific">Candidatus Allofournierella pullistercoris</name>
    <dbReference type="NCBI Taxonomy" id="2838597"/>
    <lineage>
        <taxon>Bacteria</taxon>
        <taxon>Bacillati</taxon>
        <taxon>Bacillota</taxon>
        <taxon>Clostridia</taxon>
        <taxon>Eubacteriales</taxon>
        <taxon>Oscillospiraceae</taxon>
        <taxon>Allofournierella</taxon>
    </lineage>
</organism>